<protein>
    <submittedName>
        <fullName evidence="2">Glyoxalase</fullName>
    </submittedName>
</protein>
<dbReference type="PANTHER" id="PTHR36503">
    <property type="entry name" value="BLR2520 PROTEIN"/>
    <property type="match status" value="1"/>
</dbReference>
<reference evidence="2 3" key="1">
    <citation type="submission" date="2020-04" db="EMBL/GenBank/DDBJ databases">
        <authorList>
            <person name="Zhang R."/>
            <person name="Schippers A."/>
        </authorList>
    </citation>
    <scope>NUCLEOTIDE SEQUENCE [LARGE SCALE GENOMIC DNA]</scope>
    <source>
        <strain evidence="2 3">DSM 109850</strain>
    </source>
</reference>
<accession>A0A7Y0Q4Y1</accession>
<dbReference type="PANTHER" id="PTHR36503:SF1">
    <property type="entry name" value="BLR2520 PROTEIN"/>
    <property type="match status" value="1"/>
</dbReference>
<evidence type="ECO:0000313" key="2">
    <source>
        <dbReference type="EMBL" id="NMP25097.1"/>
    </source>
</evidence>
<organism evidence="2 3">
    <name type="scientific">Sulfobacillus harzensis</name>
    <dbReference type="NCBI Taxonomy" id="2729629"/>
    <lineage>
        <taxon>Bacteria</taxon>
        <taxon>Bacillati</taxon>
        <taxon>Bacillota</taxon>
        <taxon>Clostridia</taxon>
        <taxon>Eubacteriales</taxon>
        <taxon>Clostridiales Family XVII. Incertae Sedis</taxon>
        <taxon>Sulfobacillus</taxon>
    </lineage>
</organism>
<comment type="caution">
    <text evidence="2">The sequence shown here is derived from an EMBL/GenBank/DDBJ whole genome shotgun (WGS) entry which is preliminary data.</text>
</comment>
<dbReference type="SUPFAM" id="SSF54593">
    <property type="entry name" value="Glyoxalase/Bleomycin resistance protein/Dihydroxybiphenyl dioxygenase"/>
    <property type="match status" value="1"/>
</dbReference>
<dbReference type="Pfam" id="PF00903">
    <property type="entry name" value="Glyoxalase"/>
    <property type="match status" value="1"/>
</dbReference>
<proteinExistence type="predicted"/>
<dbReference type="InterPro" id="IPR004360">
    <property type="entry name" value="Glyas_Fos-R_dOase_dom"/>
</dbReference>
<dbReference type="RefSeq" id="WP_169103294.1">
    <property type="nucleotide sequence ID" value="NZ_JABBVZ010000231.1"/>
</dbReference>
<keyword evidence="3" id="KW-1185">Reference proteome</keyword>
<gene>
    <name evidence="2" type="ORF">HIJ39_22625</name>
</gene>
<evidence type="ECO:0000259" key="1">
    <source>
        <dbReference type="Pfam" id="PF00903"/>
    </source>
</evidence>
<evidence type="ECO:0000313" key="3">
    <source>
        <dbReference type="Proteomes" id="UP000533476"/>
    </source>
</evidence>
<dbReference type="EMBL" id="JABBVZ010000231">
    <property type="protein sequence ID" value="NMP25097.1"/>
    <property type="molecule type" value="Genomic_DNA"/>
</dbReference>
<dbReference type="Gene3D" id="3.10.180.10">
    <property type="entry name" value="2,3-Dihydroxybiphenyl 1,2-Dioxygenase, domain 1"/>
    <property type="match status" value="1"/>
</dbReference>
<dbReference type="InterPro" id="IPR029068">
    <property type="entry name" value="Glyas_Bleomycin-R_OHBP_Dase"/>
</dbReference>
<feature type="domain" description="Glyoxalase/fosfomycin resistance/dioxygenase" evidence="1">
    <location>
        <begin position="10"/>
        <end position="126"/>
    </location>
</feature>
<sequence length="145" mass="16388">MVPQRVTLITIGAWDVPKLRAFYQRLGWHETDWSSDNYAVFKNAGCMFSIWSINELSKDAETTIPRDPGFFRGVTLAINVETREQVDTVLSEAEAAGAHINRPATDRFWGGRSGRFLDLENNAWEVAYNPNAVFDEKGAMIEMNS</sequence>
<name>A0A7Y0Q4Y1_9FIRM</name>
<dbReference type="Proteomes" id="UP000533476">
    <property type="component" value="Unassembled WGS sequence"/>
</dbReference>
<dbReference type="AlphaFoldDB" id="A0A7Y0Q4Y1"/>